<dbReference type="eggNOG" id="COG0402">
    <property type="taxonomic scope" value="Bacteria"/>
</dbReference>
<comment type="similarity">
    <text evidence="1">Belongs to the metallo-dependent hydrolases superfamily. ATZ/TRZ family.</text>
</comment>
<dbReference type="GO" id="GO:0016810">
    <property type="term" value="F:hydrolase activity, acting on carbon-nitrogen (but not peptide) bonds"/>
    <property type="evidence" value="ECO:0007669"/>
    <property type="project" value="InterPro"/>
</dbReference>
<dbReference type="Pfam" id="PF01979">
    <property type="entry name" value="Amidohydro_1"/>
    <property type="match status" value="1"/>
</dbReference>
<dbReference type="InterPro" id="IPR006680">
    <property type="entry name" value="Amidohydro-rel"/>
</dbReference>
<feature type="domain" description="Amidohydrolase-related" evidence="3">
    <location>
        <begin position="52"/>
        <end position="409"/>
    </location>
</feature>
<dbReference type="Proteomes" id="UP000027997">
    <property type="component" value="Unassembled WGS sequence"/>
</dbReference>
<keyword evidence="5" id="KW-1185">Reference proteome</keyword>
<dbReference type="RefSeq" id="WP_020581913.1">
    <property type="nucleotide sequence ID" value="NZ_JOJP01000001.1"/>
</dbReference>
<comment type="caution">
    <text evidence="4">The sequence shown here is derived from an EMBL/GenBank/DDBJ whole genome shotgun (WGS) entry which is preliminary data.</text>
</comment>
<dbReference type="InterPro" id="IPR011059">
    <property type="entry name" value="Metal-dep_hydrolase_composite"/>
</dbReference>
<organism evidence="4 5">
    <name type="scientific">Endozoicomonas elysicola</name>
    <dbReference type="NCBI Taxonomy" id="305900"/>
    <lineage>
        <taxon>Bacteria</taxon>
        <taxon>Pseudomonadati</taxon>
        <taxon>Pseudomonadota</taxon>
        <taxon>Gammaproteobacteria</taxon>
        <taxon>Oceanospirillales</taxon>
        <taxon>Endozoicomonadaceae</taxon>
        <taxon>Endozoicomonas</taxon>
    </lineage>
</organism>
<dbReference type="AlphaFoldDB" id="A0A081KGU5"/>
<evidence type="ECO:0000313" key="5">
    <source>
        <dbReference type="Proteomes" id="UP000027997"/>
    </source>
</evidence>
<dbReference type="NCBIfam" id="NF005540">
    <property type="entry name" value="PRK07203.1"/>
    <property type="match status" value="1"/>
</dbReference>
<accession>A0A081KGU5</accession>
<dbReference type="CDD" id="cd01298">
    <property type="entry name" value="ATZ_TRZ_like"/>
    <property type="match status" value="1"/>
</dbReference>
<evidence type="ECO:0000313" key="4">
    <source>
        <dbReference type="EMBL" id="KEI73371.1"/>
    </source>
</evidence>
<dbReference type="SUPFAM" id="SSF51556">
    <property type="entry name" value="Metallo-dependent hydrolases"/>
    <property type="match status" value="1"/>
</dbReference>
<protein>
    <submittedName>
        <fullName evidence="4">Chlorohydrolase</fullName>
    </submittedName>
</protein>
<dbReference type="InterPro" id="IPR050287">
    <property type="entry name" value="MTA/SAH_deaminase"/>
</dbReference>
<dbReference type="InterPro" id="IPR032466">
    <property type="entry name" value="Metal_Hydrolase"/>
</dbReference>
<gene>
    <name evidence="4" type="ORF">GV64_23970</name>
</gene>
<evidence type="ECO:0000256" key="2">
    <source>
        <dbReference type="ARBA" id="ARBA00022801"/>
    </source>
</evidence>
<proteinExistence type="inferred from homology"/>
<dbReference type="PANTHER" id="PTHR43794:SF11">
    <property type="entry name" value="AMIDOHYDROLASE-RELATED DOMAIN-CONTAINING PROTEIN"/>
    <property type="match status" value="1"/>
</dbReference>
<evidence type="ECO:0000256" key="1">
    <source>
        <dbReference type="ARBA" id="ARBA00006745"/>
    </source>
</evidence>
<sequence length="441" mass="48645">MLLIKNATAVQFEPARVTEGVDILVDGNKIVEVGSQVDRAKATRTIDAAGRLVMPGIVCSHNHFYSGLSRGVMADIKPCPDFVSTLKNLWWKVDRAIDEEILYYSGLICSLDAIKAGCTSVIDHHASPSYIKGSLNTLRKAFLKAGLRGMTCFETTDRNGGIKELEAGVRENVEFANLVSSAKARGDEPYLVEAHIGAHAPFTVSNDGLGMLSDAVRETGRGLHIHVAEDKYDATWSRHHYGQELIQRLDSFGLINEKTLVGHGLYLTPADIELLNEKDAYLVHNPRSNMNNHVGYNEHLTSYKNVALGTDGIGSDMFEELKFAFFKHRDAGGPLWPDSFVKFLDNGNRLLERNFGGHFGRLEAGYQADLVIYDYNSPTPLEAENLPGHMAFGMNSGGVRTVIVDGAVVYEDGCYPFDVNEIYAEARKAARRLWKGMDSLS</sequence>
<dbReference type="STRING" id="305900.GV64_23970"/>
<dbReference type="EMBL" id="JOJP01000001">
    <property type="protein sequence ID" value="KEI73371.1"/>
    <property type="molecule type" value="Genomic_DNA"/>
</dbReference>
<keyword evidence="2 4" id="KW-0378">Hydrolase</keyword>
<dbReference type="InterPro" id="IPR017700">
    <property type="entry name" value="Aminohydrolase_SsnA"/>
</dbReference>
<dbReference type="SUPFAM" id="SSF51338">
    <property type="entry name" value="Composite domain of metallo-dependent hydrolases"/>
    <property type="match status" value="1"/>
</dbReference>
<evidence type="ECO:0000259" key="3">
    <source>
        <dbReference type="Pfam" id="PF01979"/>
    </source>
</evidence>
<dbReference type="Gene3D" id="3.20.20.140">
    <property type="entry name" value="Metal-dependent hydrolases"/>
    <property type="match status" value="1"/>
</dbReference>
<reference evidence="4 5" key="1">
    <citation type="submission" date="2014-06" db="EMBL/GenBank/DDBJ databases">
        <title>Whole Genome Sequences of Three Symbiotic Endozoicomonas Bacteria.</title>
        <authorList>
            <person name="Neave M.J."/>
            <person name="Apprill A."/>
            <person name="Voolstra C.R."/>
        </authorList>
    </citation>
    <scope>NUCLEOTIDE SEQUENCE [LARGE SCALE GENOMIC DNA]</scope>
    <source>
        <strain evidence="4 5">DSM 22380</strain>
    </source>
</reference>
<name>A0A081KGU5_9GAMM</name>
<dbReference type="Gene3D" id="2.30.40.10">
    <property type="entry name" value="Urease, subunit C, domain 1"/>
    <property type="match status" value="1"/>
</dbReference>
<dbReference type="NCBIfam" id="TIGR03314">
    <property type="entry name" value="Se_ssnA"/>
    <property type="match status" value="1"/>
</dbReference>
<dbReference type="PANTHER" id="PTHR43794">
    <property type="entry name" value="AMINOHYDROLASE SSNA-RELATED"/>
    <property type="match status" value="1"/>
</dbReference>